<dbReference type="GO" id="GO:0008757">
    <property type="term" value="F:S-adenosylmethionine-dependent methyltransferase activity"/>
    <property type="evidence" value="ECO:0007669"/>
    <property type="project" value="UniProtKB-ARBA"/>
</dbReference>
<dbReference type="Gene3D" id="2.170.270.10">
    <property type="entry name" value="SET domain"/>
    <property type="match status" value="1"/>
</dbReference>
<dbReference type="PANTHER" id="PTHR46165">
    <property type="entry name" value="SET AND MYND DOMAIN-CONTAINING PROTEIN 4"/>
    <property type="match status" value="1"/>
</dbReference>
<name>A0A8B7N8Q6_HYAAZ</name>
<dbReference type="InterPro" id="IPR011990">
    <property type="entry name" value="TPR-like_helical_dom_sf"/>
</dbReference>
<dbReference type="OMA" id="HINHECE"/>
<dbReference type="GO" id="GO:0005737">
    <property type="term" value="C:cytoplasm"/>
    <property type="evidence" value="ECO:0007669"/>
    <property type="project" value="TreeGrafter"/>
</dbReference>
<evidence type="ECO:0000256" key="2">
    <source>
        <dbReference type="ARBA" id="ARBA00022679"/>
    </source>
</evidence>
<evidence type="ECO:0000256" key="6">
    <source>
        <dbReference type="ARBA" id="ARBA00022833"/>
    </source>
</evidence>
<keyword evidence="3" id="KW-0949">S-adenosyl-L-methionine</keyword>
<dbReference type="PROSITE" id="PS50280">
    <property type="entry name" value="SET"/>
    <property type="match status" value="1"/>
</dbReference>
<feature type="region of interest" description="Disordered" evidence="11">
    <location>
        <begin position="207"/>
        <end position="259"/>
    </location>
</feature>
<evidence type="ECO:0000256" key="7">
    <source>
        <dbReference type="ARBA" id="ARBA00093423"/>
    </source>
</evidence>
<dbReference type="GO" id="GO:0042826">
    <property type="term" value="F:histone deacetylase binding"/>
    <property type="evidence" value="ECO:0007669"/>
    <property type="project" value="TreeGrafter"/>
</dbReference>
<dbReference type="CDD" id="cd10536">
    <property type="entry name" value="SET_SMYD4"/>
    <property type="match status" value="1"/>
</dbReference>
<evidence type="ECO:0000259" key="12">
    <source>
        <dbReference type="PROSITE" id="PS50280"/>
    </source>
</evidence>
<evidence type="ECO:0000256" key="3">
    <source>
        <dbReference type="ARBA" id="ARBA00022691"/>
    </source>
</evidence>
<dbReference type="GeneID" id="108667187"/>
<feature type="compositionally biased region" description="Basic and acidic residues" evidence="11">
    <location>
        <begin position="207"/>
        <end position="230"/>
    </location>
</feature>
<keyword evidence="5 10" id="KW-0863">Zinc-finger</keyword>
<dbReference type="InterPro" id="IPR046341">
    <property type="entry name" value="SET_dom_sf"/>
</dbReference>
<dbReference type="RefSeq" id="XP_018009669.1">
    <property type="nucleotide sequence ID" value="XM_018154180.2"/>
</dbReference>
<dbReference type="GO" id="GO:0005634">
    <property type="term" value="C:nucleus"/>
    <property type="evidence" value="ECO:0007669"/>
    <property type="project" value="TreeGrafter"/>
</dbReference>
<dbReference type="Proteomes" id="UP000694843">
    <property type="component" value="Unplaced"/>
</dbReference>
<dbReference type="GO" id="GO:0032259">
    <property type="term" value="P:methylation"/>
    <property type="evidence" value="ECO:0007669"/>
    <property type="project" value="UniProtKB-KW"/>
</dbReference>
<organism evidence="14 15">
    <name type="scientific">Hyalella azteca</name>
    <name type="common">Amphipod</name>
    <dbReference type="NCBI Taxonomy" id="294128"/>
    <lineage>
        <taxon>Eukaryota</taxon>
        <taxon>Metazoa</taxon>
        <taxon>Ecdysozoa</taxon>
        <taxon>Arthropoda</taxon>
        <taxon>Crustacea</taxon>
        <taxon>Multicrustacea</taxon>
        <taxon>Malacostraca</taxon>
        <taxon>Eumalacostraca</taxon>
        <taxon>Peracarida</taxon>
        <taxon>Amphipoda</taxon>
        <taxon>Senticaudata</taxon>
        <taxon>Talitrida</taxon>
        <taxon>Talitroidea</taxon>
        <taxon>Hyalellidae</taxon>
        <taxon>Hyalella</taxon>
    </lineage>
</organism>
<protein>
    <recommendedName>
        <fullName evidence="8">Protein-lysine N-methyltransferase SMYD4</fullName>
    </recommendedName>
    <alternativeName>
        <fullName evidence="9">SET and MYND domain-containing protein 4</fullName>
    </alternativeName>
</protein>
<proteinExistence type="predicted"/>
<evidence type="ECO:0000256" key="11">
    <source>
        <dbReference type="SAM" id="MobiDB-lite"/>
    </source>
</evidence>
<dbReference type="Pfam" id="PF00856">
    <property type="entry name" value="SET"/>
    <property type="match status" value="1"/>
</dbReference>
<comment type="function">
    <text evidence="7">Protein-lysine N-methyltransferase. Monomethylates PRMT5, modulating its transcriptional activity. May also act as a histone methyltransferase. Plays a critical role in cardiac development. Acts as a key epigenetic regulator of gene expression during cardiac development via its dual activities as a methyltransferase and negative regulator of HDAC1.</text>
</comment>
<evidence type="ECO:0000256" key="10">
    <source>
        <dbReference type="PROSITE-ProRule" id="PRU00134"/>
    </source>
</evidence>
<evidence type="ECO:0000259" key="13">
    <source>
        <dbReference type="PROSITE" id="PS50865"/>
    </source>
</evidence>
<evidence type="ECO:0000256" key="5">
    <source>
        <dbReference type="ARBA" id="ARBA00022771"/>
    </source>
</evidence>
<dbReference type="SUPFAM" id="SSF82199">
    <property type="entry name" value="SET domain"/>
    <property type="match status" value="1"/>
</dbReference>
<dbReference type="KEGG" id="hazt:108667187"/>
<feature type="domain" description="SET" evidence="12">
    <location>
        <begin position="268"/>
        <end position="565"/>
    </location>
</feature>
<evidence type="ECO:0000256" key="4">
    <source>
        <dbReference type="ARBA" id="ARBA00022723"/>
    </source>
</evidence>
<dbReference type="SMART" id="SM00317">
    <property type="entry name" value="SET"/>
    <property type="match status" value="1"/>
</dbReference>
<keyword evidence="6" id="KW-0862">Zinc</keyword>
<evidence type="ECO:0000256" key="9">
    <source>
        <dbReference type="ARBA" id="ARBA00093680"/>
    </source>
</evidence>
<dbReference type="AlphaFoldDB" id="A0A8B7N8Q6"/>
<keyword evidence="4" id="KW-0479">Metal-binding</keyword>
<dbReference type="SUPFAM" id="SSF144232">
    <property type="entry name" value="HIT/MYND zinc finger-like"/>
    <property type="match status" value="1"/>
</dbReference>
<feature type="domain" description="MYND-type" evidence="13">
    <location>
        <begin position="320"/>
        <end position="358"/>
    </location>
</feature>
<gene>
    <name evidence="15" type="primary">LOC108667187</name>
</gene>
<dbReference type="SUPFAM" id="SSF48452">
    <property type="entry name" value="TPR-like"/>
    <property type="match status" value="1"/>
</dbReference>
<dbReference type="PANTHER" id="PTHR46165:SF7">
    <property type="entry name" value="SET AND MYND DOMAIN-CONTAINING PROTEIN 4"/>
    <property type="match status" value="1"/>
</dbReference>
<sequence>MEEKTAMEQRADGDVSFSEFYSRVCDRIRSENILDTVMKEFQQCSSDQQRISYVWNLPETRQLSLKHKTSFKSREEAAFCEDLYDRLVVDERNADKALEAIQRAILKTPTADKHLLAVRFMKRAWALLLMEKFTEAFVDAKRAIISTQTPGVLWNAHEILGHCNAKARKFKEAEANFAKALESLKKSKASNVERAAVAGRVSTVLRMVKDENKPKNRSKESAKKLEENRTKKNTTRNTDTLDEVSAPTTASDVSRSRKLPKLSYGTHPKLVSASVAVRVVVTEERGRAVVASRDIKPGSVVMVEQPYAYTVNASQLHERCLRCCRRSLTNVPCDNCAVVQYCGESCARQAAQQHRLQCCVLTLLYDAALGNMAPLVFRILSTIGWTKLKKSQEKLCQEQELAEQKERSGPDDILVSGHQPWGWEGQYSPHDYLATFNLVTNSSKRTFGDLFKRALSAAYLTHCLLTAGFFAPTKPTEEELQFTATLALRHLQSSSCNAYEISEMQITGDIAGNKSLEIGGAIYPTISLTNHSCFPNVTRYNVGTACVLRATRFIPRDAEILDNYGYFFHATPLIERRDALRNQYKFDCSCDACTYQWPLYPHQGGEPVVFRCPVSTCQAPSSLGDGLKKKCRTCGDEKDYGKLVSEISDKLPDYSKAIQQMQSGRFETALQTLVQHQAMLDGFAVYPAKHYTDVQEIMRQCMSSLGNVNHCEATNTE</sequence>
<reference evidence="15" key="1">
    <citation type="submission" date="2025-08" db="UniProtKB">
        <authorList>
            <consortium name="RefSeq"/>
        </authorList>
    </citation>
    <scope>IDENTIFICATION</scope>
    <source>
        <tissue evidence="15">Whole organism</tissue>
    </source>
</reference>
<keyword evidence="1" id="KW-0489">Methyltransferase</keyword>
<dbReference type="Gene3D" id="1.25.40.10">
    <property type="entry name" value="Tetratricopeptide repeat domain"/>
    <property type="match status" value="2"/>
</dbReference>
<dbReference type="OrthoDB" id="5945798at2759"/>
<keyword evidence="14" id="KW-1185">Reference proteome</keyword>
<evidence type="ECO:0000313" key="14">
    <source>
        <dbReference type="Proteomes" id="UP000694843"/>
    </source>
</evidence>
<dbReference type="InterPro" id="IPR044421">
    <property type="entry name" value="SMYD4_SET"/>
</dbReference>
<dbReference type="InterPro" id="IPR052097">
    <property type="entry name" value="SET-MYND_domain_protein"/>
</dbReference>
<dbReference type="GO" id="GO:0008276">
    <property type="term" value="F:protein methyltransferase activity"/>
    <property type="evidence" value="ECO:0007669"/>
    <property type="project" value="UniProtKB-ARBA"/>
</dbReference>
<dbReference type="GO" id="GO:0008170">
    <property type="term" value="F:N-methyltransferase activity"/>
    <property type="evidence" value="ECO:0007669"/>
    <property type="project" value="UniProtKB-ARBA"/>
</dbReference>
<evidence type="ECO:0000256" key="8">
    <source>
        <dbReference type="ARBA" id="ARBA00093635"/>
    </source>
</evidence>
<keyword evidence="2" id="KW-0808">Transferase</keyword>
<accession>A0A8B7N8Q6</accession>
<dbReference type="PROSITE" id="PS50865">
    <property type="entry name" value="ZF_MYND_2"/>
    <property type="match status" value="1"/>
</dbReference>
<dbReference type="GO" id="GO:0008270">
    <property type="term" value="F:zinc ion binding"/>
    <property type="evidence" value="ECO:0007669"/>
    <property type="project" value="UniProtKB-KW"/>
</dbReference>
<evidence type="ECO:0000313" key="15">
    <source>
        <dbReference type="RefSeq" id="XP_018009669.1"/>
    </source>
</evidence>
<dbReference type="InterPro" id="IPR001214">
    <property type="entry name" value="SET_dom"/>
</dbReference>
<dbReference type="InterPro" id="IPR002893">
    <property type="entry name" value="Znf_MYND"/>
</dbReference>
<evidence type="ECO:0000256" key="1">
    <source>
        <dbReference type="ARBA" id="ARBA00022603"/>
    </source>
</evidence>